<name>A0A016T1Q9_9BILA</name>
<protein>
    <submittedName>
        <fullName evidence="2">Uncharacterized protein</fullName>
    </submittedName>
</protein>
<evidence type="ECO:0000313" key="3">
    <source>
        <dbReference type="Proteomes" id="UP000024635"/>
    </source>
</evidence>
<evidence type="ECO:0000256" key="1">
    <source>
        <dbReference type="SAM" id="MobiDB-lite"/>
    </source>
</evidence>
<dbReference type="AlphaFoldDB" id="A0A016T1Q9"/>
<gene>
    <name evidence="2" type="primary">Acey_s0149.g2692</name>
    <name evidence="2" type="ORF">Y032_0149g2692</name>
</gene>
<feature type="region of interest" description="Disordered" evidence="1">
    <location>
        <begin position="1"/>
        <end position="91"/>
    </location>
</feature>
<dbReference type="EMBL" id="JARK01001485">
    <property type="protein sequence ID" value="EYB96536.1"/>
    <property type="molecule type" value="Genomic_DNA"/>
</dbReference>
<reference evidence="3" key="1">
    <citation type="journal article" date="2015" name="Nat. Genet.">
        <title>The genome and transcriptome of the zoonotic hookworm Ancylostoma ceylanicum identify infection-specific gene families.</title>
        <authorList>
            <person name="Schwarz E.M."/>
            <person name="Hu Y."/>
            <person name="Antoshechkin I."/>
            <person name="Miller M.M."/>
            <person name="Sternberg P.W."/>
            <person name="Aroian R.V."/>
        </authorList>
    </citation>
    <scope>NUCLEOTIDE SEQUENCE</scope>
    <source>
        <strain evidence="3">HY135</strain>
    </source>
</reference>
<proteinExistence type="predicted"/>
<keyword evidence="3" id="KW-1185">Reference proteome</keyword>
<accession>A0A016T1Q9</accession>
<dbReference type="OrthoDB" id="5841147at2759"/>
<feature type="compositionally biased region" description="Basic and acidic residues" evidence="1">
    <location>
        <begin position="12"/>
        <end position="26"/>
    </location>
</feature>
<comment type="caution">
    <text evidence="2">The sequence shown here is derived from an EMBL/GenBank/DDBJ whole genome shotgun (WGS) entry which is preliminary data.</text>
</comment>
<dbReference type="Proteomes" id="UP000024635">
    <property type="component" value="Unassembled WGS sequence"/>
</dbReference>
<organism evidence="2 3">
    <name type="scientific">Ancylostoma ceylanicum</name>
    <dbReference type="NCBI Taxonomy" id="53326"/>
    <lineage>
        <taxon>Eukaryota</taxon>
        <taxon>Metazoa</taxon>
        <taxon>Ecdysozoa</taxon>
        <taxon>Nematoda</taxon>
        <taxon>Chromadorea</taxon>
        <taxon>Rhabditida</taxon>
        <taxon>Rhabditina</taxon>
        <taxon>Rhabditomorpha</taxon>
        <taxon>Strongyloidea</taxon>
        <taxon>Ancylostomatidae</taxon>
        <taxon>Ancylostomatinae</taxon>
        <taxon>Ancylostoma</taxon>
    </lineage>
</organism>
<evidence type="ECO:0000313" key="2">
    <source>
        <dbReference type="EMBL" id="EYB96536.1"/>
    </source>
</evidence>
<feature type="compositionally biased region" description="Polar residues" evidence="1">
    <location>
        <begin position="51"/>
        <end position="61"/>
    </location>
</feature>
<sequence length="91" mass="10414">MSLPFYEWPDEVDAKPANEVKKHSETKSTPSNEETPKAGTRKKGKDLTFEKTLNSIRQSQKLPRAPKGHHEEELDQMEQILAEDPSNIQQL</sequence>